<keyword evidence="2" id="KW-0378">Hydrolase</keyword>
<evidence type="ECO:0000313" key="3">
    <source>
        <dbReference type="Proteomes" id="UP000766570"/>
    </source>
</evidence>
<accession>A0ABS4W9X0</accession>
<dbReference type="SUPFAM" id="SSF52499">
    <property type="entry name" value="Isochorismatase-like hydrolases"/>
    <property type="match status" value="1"/>
</dbReference>
<dbReference type="RefSeq" id="WP_209906234.1">
    <property type="nucleotide sequence ID" value="NZ_BAAAMI010000019.1"/>
</dbReference>
<evidence type="ECO:0000259" key="1">
    <source>
        <dbReference type="Pfam" id="PF00857"/>
    </source>
</evidence>
<organism evidence="2 3">
    <name type="scientific">Paeniglutamicibacter psychrophenolicus</name>
    <dbReference type="NCBI Taxonomy" id="257454"/>
    <lineage>
        <taxon>Bacteria</taxon>
        <taxon>Bacillati</taxon>
        <taxon>Actinomycetota</taxon>
        <taxon>Actinomycetes</taxon>
        <taxon>Micrococcales</taxon>
        <taxon>Micrococcaceae</taxon>
        <taxon>Paeniglutamicibacter</taxon>
    </lineage>
</organism>
<keyword evidence="3" id="KW-1185">Reference proteome</keyword>
<gene>
    <name evidence="2" type="ORF">JOF46_000907</name>
</gene>
<dbReference type="InterPro" id="IPR000868">
    <property type="entry name" value="Isochorismatase-like_dom"/>
</dbReference>
<proteinExistence type="predicted"/>
<protein>
    <submittedName>
        <fullName evidence="2">N-carbamoylsarcosine amidase</fullName>
        <ecNumber evidence="2">3.5.1.59</ecNumber>
    </submittedName>
</protein>
<name>A0ABS4W9X0_9MICC</name>
<feature type="domain" description="Isochorismatase-like" evidence="1">
    <location>
        <begin position="44"/>
        <end position="95"/>
    </location>
</feature>
<comment type="caution">
    <text evidence="2">The sequence shown here is derived from an EMBL/GenBank/DDBJ whole genome shotgun (WGS) entry which is preliminary data.</text>
</comment>
<dbReference type="Gene3D" id="3.40.50.850">
    <property type="entry name" value="Isochorismatase-like"/>
    <property type="match status" value="1"/>
</dbReference>
<dbReference type="Pfam" id="PF00857">
    <property type="entry name" value="Isochorismatase"/>
    <property type="match status" value="1"/>
</dbReference>
<dbReference type="Proteomes" id="UP000766570">
    <property type="component" value="Unassembled WGS sequence"/>
</dbReference>
<dbReference type="GO" id="GO:0050127">
    <property type="term" value="F:N-carbamoylsarcosine amidase activity"/>
    <property type="evidence" value="ECO:0007669"/>
    <property type="project" value="UniProtKB-EC"/>
</dbReference>
<evidence type="ECO:0000313" key="2">
    <source>
        <dbReference type="EMBL" id="MBP2372995.1"/>
    </source>
</evidence>
<dbReference type="EMBL" id="JAGIOE010000001">
    <property type="protein sequence ID" value="MBP2372995.1"/>
    <property type="molecule type" value="Genomic_DNA"/>
</dbReference>
<dbReference type="EC" id="3.5.1.59" evidence="2"/>
<reference evidence="2 3" key="1">
    <citation type="submission" date="2021-03" db="EMBL/GenBank/DDBJ databases">
        <title>Sequencing the genomes of 1000 actinobacteria strains.</title>
        <authorList>
            <person name="Klenk H.-P."/>
        </authorList>
    </citation>
    <scope>NUCLEOTIDE SEQUENCE [LARGE SCALE GENOMIC DNA]</scope>
    <source>
        <strain evidence="2 3">DSM 15454</strain>
    </source>
</reference>
<sequence>MSENAHAELEARLEALLEKVFAAGTEEYNKRGFKRRVGYGTRPAIIHIDMANAWTRTGHNFTCKNMDVIIPACQDLNAAARAKGVPVIFTTTTTSLSGNNKVAVNS</sequence>
<dbReference type="InterPro" id="IPR036380">
    <property type="entry name" value="Isochorismatase-like_sf"/>
</dbReference>